<name>A0A9N9U1H2_9HYPO</name>
<sequence>MAPPLRLAILECDTPQPQTKAKFGSYSGVFKALLNAACQTLDEPKKDLEDLGVAVTSHDVVNDLTSYPKLEDVDALWLTGSRHTAFDDDPWILKLVEYVKAALDSGRVKVVGICFGHQIVGRAAGANLGKSDKGWEVAVTDVELTEKGKEILGLEKMRIHQMHRDIVYNFPPDAIPLGSNDICTVQGMYLPKKYITVQGHPEFTDEIISEILFNRHKVGIFSDEVYADGIKRAPIPHDGVAIARAFLKFIYEG</sequence>
<dbReference type="SUPFAM" id="SSF52317">
    <property type="entry name" value="Class I glutamine amidotransferase-like"/>
    <property type="match status" value="1"/>
</dbReference>
<dbReference type="GO" id="GO:0005829">
    <property type="term" value="C:cytosol"/>
    <property type="evidence" value="ECO:0007669"/>
    <property type="project" value="TreeGrafter"/>
</dbReference>
<evidence type="ECO:0000313" key="3">
    <source>
        <dbReference type="Proteomes" id="UP000754883"/>
    </source>
</evidence>
<dbReference type="Pfam" id="PF00117">
    <property type="entry name" value="GATase"/>
    <property type="match status" value="1"/>
</dbReference>
<dbReference type="EMBL" id="CABFNO020001244">
    <property type="protein sequence ID" value="CAG9973292.1"/>
    <property type="molecule type" value="Genomic_DNA"/>
</dbReference>
<proteinExistence type="predicted"/>
<dbReference type="InterPro" id="IPR017926">
    <property type="entry name" value="GATASE"/>
</dbReference>
<evidence type="ECO:0000313" key="2">
    <source>
        <dbReference type="EMBL" id="CAG9973292.1"/>
    </source>
</evidence>
<dbReference type="PANTHER" id="PTHR42695">
    <property type="entry name" value="GLUTAMINE AMIDOTRANSFERASE YLR126C-RELATED"/>
    <property type="match status" value="1"/>
</dbReference>
<reference evidence="2" key="1">
    <citation type="submission" date="2021-10" db="EMBL/GenBank/DDBJ databases">
        <authorList>
            <person name="Piombo E."/>
        </authorList>
    </citation>
    <scope>NUCLEOTIDE SEQUENCE</scope>
</reference>
<dbReference type="OrthoDB" id="92161at2759"/>
<feature type="domain" description="Glutamine amidotransferase" evidence="1">
    <location>
        <begin position="92"/>
        <end position="214"/>
    </location>
</feature>
<accession>A0A9N9U1H2</accession>
<dbReference type="InterPro" id="IPR029062">
    <property type="entry name" value="Class_I_gatase-like"/>
</dbReference>
<dbReference type="AlphaFoldDB" id="A0A9N9U1H2"/>
<dbReference type="Gene3D" id="3.40.50.880">
    <property type="match status" value="1"/>
</dbReference>
<dbReference type="Proteomes" id="UP000754883">
    <property type="component" value="Unassembled WGS sequence"/>
</dbReference>
<protein>
    <recommendedName>
        <fullName evidence="1">Glutamine amidotransferase domain-containing protein</fullName>
    </recommendedName>
</protein>
<gene>
    <name evidence="2" type="ORF">CBYS24578_00016341</name>
</gene>
<dbReference type="CDD" id="cd01741">
    <property type="entry name" value="GATase1_1"/>
    <property type="match status" value="1"/>
</dbReference>
<dbReference type="PANTHER" id="PTHR42695:SF5">
    <property type="entry name" value="GLUTAMINE AMIDOTRANSFERASE YLR126C-RELATED"/>
    <property type="match status" value="1"/>
</dbReference>
<dbReference type="PROSITE" id="PS51273">
    <property type="entry name" value="GATASE_TYPE_1"/>
    <property type="match status" value="1"/>
</dbReference>
<comment type="caution">
    <text evidence="2">The sequence shown here is derived from an EMBL/GenBank/DDBJ whole genome shotgun (WGS) entry which is preliminary data.</text>
</comment>
<dbReference type="InterPro" id="IPR044992">
    <property type="entry name" value="ChyE-like"/>
</dbReference>
<organism evidence="2 3">
    <name type="scientific">Clonostachys byssicola</name>
    <dbReference type="NCBI Taxonomy" id="160290"/>
    <lineage>
        <taxon>Eukaryota</taxon>
        <taxon>Fungi</taxon>
        <taxon>Dikarya</taxon>
        <taxon>Ascomycota</taxon>
        <taxon>Pezizomycotina</taxon>
        <taxon>Sordariomycetes</taxon>
        <taxon>Hypocreomycetidae</taxon>
        <taxon>Hypocreales</taxon>
        <taxon>Bionectriaceae</taxon>
        <taxon>Clonostachys</taxon>
    </lineage>
</organism>
<evidence type="ECO:0000259" key="1">
    <source>
        <dbReference type="Pfam" id="PF00117"/>
    </source>
</evidence>
<dbReference type="GO" id="GO:0005634">
    <property type="term" value="C:nucleus"/>
    <property type="evidence" value="ECO:0007669"/>
    <property type="project" value="TreeGrafter"/>
</dbReference>
<keyword evidence="3" id="KW-1185">Reference proteome</keyword>